<sequence length="752" mass="83167">MSSFIVRPSNTDKDPFRVKLTAVSMLSLKLKSGDTCELQSIDFEEHDQKKKKNKKKLAIAWEASGAGMKDTIVQTSKLLQEVYGFKLGDKILVSRSTHAVQDSAVISIEHLGTPSLSEEDKHFWEKYARLSIPGVDECLVETQRLRFRTGIQVTEFVVRDIGDSESLIGRVTKDTRFRIRAPNEDGSEVVETVKQVEFQPVSLGGVHDAIRQVQDIIGRICRPVVKRHFRLYRPVQGVLLYGSKGTGKTAFISALGQAGWTAVTEWKPGTQLKGTNGSEPQLVVVPTRYLSRKDSNGGSSSSVVVGELDKLFEQVRDFPVLVVGEVRHPNDVEQALRSEGKFAAEIELPIPSAQQRKEILLALRGGDSVPDDALVQEMADRTHGYVGADLYALVRRTLEIASDRSESVPSVPNNIRSLGGENQKQINGIEDMASLTLNENEDTANASSTQTEDVQLALRPTSTDLDEALRQIRPSALQEIFLETPNVHWTDIGGNHEIKRQLRNAVERPLKFSSRMAKLGLQPKKGVLLYGPPGCSKTLLVRALATEAGLNFLAVKGAELISMYVGESERATREVFRKARAASPSIIFFDEIDAIASRGRSGSDLNVLTTLLNEMDGFEELKNVLVVAATNKPMNIDPALMRPGRFDNVVYIGPPDLEARKEIFQKRLQRIGDGYRPEISLDEDTDEFARAAAGFSGAEVVAICQTAGEFAFDDDRDVIVAEDIRRAIESTPKSITADMLFEFESWNSARMR</sequence>
<dbReference type="PANTHER" id="PTHR23077:SF27">
    <property type="entry name" value="ATPASE FAMILY GENE 2 PROTEIN HOMOLOG A"/>
    <property type="match status" value="1"/>
</dbReference>
<dbReference type="InterPro" id="IPR003960">
    <property type="entry name" value="ATPase_AAA_CS"/>
</dbReference>
<dbReference type="InterPro" id="IPR041569">
    <property type="entry name" value="AAA_lid_3"/>
</dbReference>
<dbReference type="AlphaFoldDB" id="A0AAN6F0B3"/>
<dbReference type="Gene3D" id="3.40.50.300">
    <property type="entry name" value="P-loop containing nucleotide triphosphate hydrolases"/>
    <property type="match status" value="3"/>
</dbReference>
<gene>
    <name evidence="4" type="primary">AFG2</name>
    <name evidence="4" type="ORF">HRR80_001797</name>
</gene>
<comment type="caution">
    <text evidence="4">The sequence shown here is derived from an EMBL/GenBank/DDBJ whole genome shotgun (WGS) entry which is preliminary data.</text>
</comment>
<dbReference type="FunFam" id="3.40.50.300:FF:001721">
    <property type="entry name" value="AAA family ATPase, putative"/>
    <property type="match status" value="1"/>
</dbReference>
<feature type="domain" description="AAA+ ATPase" evidence="3">
    <location>
        <begin position="234"/>
        <end position="389"/>
    </location>
</feature>
<dbReference type="Gene3D" id="1.10.8.60">
    <property type="match status" value="2"/>
</dbReference>
<dbReference type="GO" id="GO:0005524">
    <property type="term" value="F:ATP binding"/>
    <property type="evidence" value="ECO:0007669"/>
    <property type="project" value="UniProtKB-KW"/>
</dbReference>
<dbReference type="SMART" id="SM00382">
    <property type="entry name" value="AAA"/>
    <property type="match status" value="2"/>
</dbReference>
<dbReference type="InterPro" id="IPR027417">
    <property type="entry name" value="P-loop_NTPase"/>
</dbReference>
<dbReference type="SUPFAM" id="SSF52540">
    <property type="entry name" value="P-loop containing nucleoside triphosphate hydrolases"/>
    <property type="match status" value="2"/>
</dbReference>
<evidence type="ECO:0000259" key="3">
    <source>
        <dbReference type="SMART" id="SM00382"/>
    </source>
</evidence>
<dbReference type="GO" id="GO:0005737">
    <property type="term" value="C:cytoplasm"/>
    <property type="evidence" value="ECO:0007669"/>
    <property type="project" value="TreeGrafter"/>
</dbReference>
<dbReference type="InterPro" id="IPR003959">
    <property type="entry name" value="ATPase_AAA_core"/>
</dbReference>
<keyword evidence="2" id="KW-0067">ATP-binding</keyword>
<evidence type="ECO:0000256" key="1">
    <source>
        <dbReference type="ARBA" id="ARBA00022741"/>
    </source>
</evidence>
<accession>A0AAN6F0B3</accession>
<feature type="domain" description="AAA+ ATPase" evidence="3">
    <location>
        <begin position="523"/>
        <end position="656"/>
    </location>
</feature>
<name>A0AAN6F0B3_EXODE</name>
<dbReference type="InterPro" id="IPR050168">
    <property type="entry name" value="AAA_ATPase_domain"/>
</dbReference>
<proteinExistence type="predicted"/>
<dbReference type="GO" id="GO:0016887">
    <property type="term" value="F:ATP hydrolysis activity"/>
    <property type="evidence" value="ECO:0007669"/>
    <property type="project" value="InterPro"/>
</dbReference>
<dbReference type="InterPro" id="IPR003593">
    <property type="entry name" value="AAA+_ATPase"/>
</dbReference>
<organism evidence="4 5">
    <name type="scientific">Exophiala dermatitidis</name>
    <name type="common">Black yeast-like fungus</name>
    <name type="synonym">Wangiella dermatitidis</name>
    <dbReference type="NCBI Taxonomy" id="5970"/>
    <lineage>
        <taxon>Eukaryota</taxon>
        <taxon>Fungi</taxon>
        <taxon>Dikarya</taxon>
        <taxon>Ascomycota</taxon>
        <taxon>Pezizomycotina</taxon>
        <taxon>Eurotiomycetes</taxon>
        <taxon>Chaetothyriomycetidae</taxon>
        <taxon>Chaetothyriales</taxon>
        <taxon>Herpotrichiellaceae</taxon>
        <taxon>Exophiala</taxon>
    </lineage>
</organism>
<protein>
    <submittedName>
        <fullName evidence="4">AAA+-type ATPase</fullName>
    </submittedName>
</protein>
<dbReference type="Pfam" id="PF00004">
    <property type="entry name" value="AAA"/>
    <property type="match status" value="1"/>
</dbReference>
<keyword evidence="1" id="KW-0547">Nucleotide-binding</keyword>
<dbReference type="PROSITE" id="PS00674">
    <property type="entry name" value="AAA"/>
    <property type="match status" value="1"/>
</dbReference>
<dbReference type="EMBL" id="JAJGCB010000002">
    <property type="protein sequence ID" value="KAJ8995106.1"/>
    <property type="molecule type" value="Genomic_DNA"/>
</dbReference>
<reference evidence="4" key="1">
    <citation type="submission" date="2023-01" db="EMBL/GenBank/DDBJ databases">
        <title>Exophiala dermititidis isolated from Cystic Fibrosis Patient.</title>
        <authorList>
            <person name="Kurbessoian T."/>
            <person name="Crocker A."/>
            <person name="Murante D."/>
            <person name="Hogan D.A."/>
            <person name="Stajich J.E."/>
        </authorList>
    </citation>
    <scope>NUCLEOTIDE SEQUENCE</scope>
    <source>
        <strain evidence="4">Ex8</strain>
    </source>
</reference>
<evidence type="ECO:0000313" key="4">
    <source>
        <dbReference type="EMBL" id="KAJ8995106.1"/>
    </source>
</evidence>
<evidence type="ECO:0000256" key="2">
    <source>
        <dbReference type="ARBA" id="ARBA00022840"/>
    </source>
</evidence>
<dbReference type="Pfam" id="PF17862">
    <property type="entry name" value="AAA_lid_3"/>
    <property type="match status" value="1"/>
</dbReference>
<evidence type="ECO:0000313" key="5">
    <source>
        <dbReference type="Proteomes" id="UP001161757"/>
    </source>
</evidence>
<dbReference type="PANTHER" id="PTHR23077">
    <property type="entry name" value="AAA-FAMILY ATPASE"/>
    <property type="match status" value="1"/>
</dbReference>
<dbReference type="Proteomes" id="UP001161757">
    <property type="component" value="Unassembled WGS sequence"/>
</dbReference>